<gene>
    <name evidence="2" type="ORF">I0Q91_07555</name>
</gene>
<evidence type="ECO:0008006" key="4">
    <source>
        <dbReference type="Google" id="ProtNLM"/>
    </source>
</evidence>
<organism evidence="2 3">
    <name type="scientific">Halonatronomonas betaini</name>
    <dbReference type="NCBI Taxonomy" id="2778430"/>
    <lineage>
        <taxon>Bacteria</taxon>
        <taxon>Bacillati</taxon>
        <taxon>Bacillota</taxon>
        <taxon>Clostridia</taxon>
        <taxon>Halanaerobiales</taxon>
        <taxon>Halarsenatibacteraceae</taxon>
        <taxon>Halonatronomonas</taxon>
    </lineage>
</organism>
<keyword evidence="1" id="KW-0472">Membrane</keyword>
<dbReference type="PANTHER" id="PTHR40078">
    <property type="entry name" value="INTEGRAL MEMBRANE PROTEIN-RELATED"/>
    <property type="match status" value="1"/>
</dbReference>
<evidence type="ECO:0000256" key="1">
    <source>
        <dbReference type="SAM" id="Phobius"/>
    </source>
</evidence>
<feature type="transmembrane region" description="Helical" evidence="1">
    <location>
        <begin position="83"/>
        <end position="104"/>
    </location>
</feature>
<sequence>MNKISDLLSVENLNRVVVVLSGTFLISLGLYLFLNSNFGLTPFTVMINGLTNTFGLTFGQTSIIFKLSVIISFLLFTDKTFGIGTIINAVFVGLFVDLLTLIFGSFTPEILAIRVLVLFSAIITVSTGIAIYVSEDMGEGAVEAIMMYFKSKTGFSVKSVRMSIDIGFGTLGFLLGASLDIGTLIAAVAIGPVTQRVFGVISNVKSRS</sequence>
<dbReference type="AlphaFoldDB" id="A0A931AS82"/>
<accession>A0A931AS82</accession>
<keyword evidence="1" id="KW-0812">Transmembrane</keyword>
<feature type="transmembrane region" description="Helical" evidence="1">
    <location>
        <begin position="12"/>
        <end position="34"/>
    </location>
</feature>
<dbReference type="PANTHER" id="PTHR40078:SF1">
    <property type="entry name" value="INTEGRAL MEMBRANE PROTEIN"/>
    <property type="match status" value="1"/>
</dbReference>
<dbReference type="InterPro" id="IPR038750">
    <property type="entry name" value="YczE/YyaS-like"/>
</dbReference>
<protein>
    <recommendedName>
        <fullName evidence="4">YitT family protein</fullName>
    </recommendedName>
</protein>
<comment type="caution">
    <text evidence="2">The sequence shown here is derived from an EMBL/GenBank/DDBJ whole genome shotgun (WGS) entry which is preliminary data.</text>
</comment>
<feature type="transmembrane region" description="Helical" evidence="1">
    <location>
        <begin position="54"/>
        <end position="76"/>
    </location>
</feature>
<proteinExistence type="predicted"/>
<reference evidence="2" key="1">
    <citation type="submission" date="2020-11" db="EMBL/GenBank/DDBJ databases">
        <title>Halonatronomonas betainensis gen. nov., sp. nov. a novel haloalkaliphilic representative of the family Halanaerobiacae capable of betaine degradation.</title>
        <authorList>
            <person name="Boltyanskaya Y."/>
            <person name="Kevbrin V."/>
            <person name="Detkova E."/>
            <person name="Grouzdev D.S."/>
            <person name="Koziaeva V."/>
            <person name="Zhilina T."/>
        </authorList>
    </citation>
    <scope>NUCLEOTIDE SEQUENCE</scope>
    <source>
        <strain evidence="2">Z-7014</strain>
    </source>
</reference>
<dbReference type="Proteomes" id="UP000621436">
    <property type="component" value="Unassembled WGS sequence"/>
</dbReference>
<keyword evidence="1" id="KW-1133">Transmembrane helix</keyword>
<dbReference type="Pfam" id="PF19700">
    <property type="entry name" value="DUF6198"/>
    <property type="match status" value="1"/>
</dbReference>
<feature type="transmembrane region" description="Helical" evidence="1">
    <location>
        <begin position="166"/>
        <end position="190"/>
    </location>
</feature>
<name>A0A931AS82_9FIRM</name>
<evidence type="ECO:0000313" key="2">
    <source>
        <dbReference type="EMBL" id="MBF8436926.1"/>
    </source>
</evidence>
<evidence type="ECO:0000313" key="3">
    <source>
        <dbReference type="Proteomes" id="UP000621436"/>
    </source>
</evidence>
<feature type="transmembrane region" description="Helical" evidence="1">
    <location>
        <begin position="110"/>
        <end position="133"/>
    </location>
</feature>
<keyword evidence="3" id="KW-1185">Reference proteome</keyword>
<dbReference type="RefSeq" id="WP_270453854.1">
    <property type="nucleotide sequence ID" value="NZ_JADPIE010000004.1"/>
</dbReference>
<dbReference type="EMBL" id="JADPIE010000004">
    <property type="protein sequence ID" value="MBF8436926.1"/>
    <property type="molecule type" value="Genomic_DNA"/>
</dbReference>